<reference evidence="12" key="1">
    <citation type="submission" date="2025-08" db="UniProtKB">
        <authorList>
            <consortium name="RefSeq"/>
        </authorList>
    </citation>
    <scope>IDENTIFICATION</scope>
    <source>
        <strain evidence="12">11010-0011.00</strain>
        <tissue evidence="12">Whole body</tissue>
    </source>
</reference>
<protein>
    <submittedName>
        <fullName evidence="12">Neuropeptide FF receptor 2</fullName>
    </submittedName>
</protein>
<evidence type="ECO:0000259" key="10">
    <source>
        <dbReference type="PROSITE" id="PS50262"/>
    </source>
</evidence>
<keyword evidence="4 9" id="KW-1133">Transmembrane helix</keyword>
<dbReference type="AlphaFoldDB" id="A0A6J2UJN9"/>
<organism evidence="11 12">
    <name type="scientific">Drosophila lebanonensis</name>
    <name type="common">Fruit fly</name>
    <name type="synonym">Scaptodrosophila lebanonensis</name>
    <dbReference type="NCBI Taxonomy" id="7225"/>
    <lineage>
        <taxon>Eukaryota</taxon>
        <taxon>Metazoa</taxon>
        <taxon>Ecdysozoa</taxon>
        <taxon>Arthropoda</taxon>
        <taxon>Hexapoda</taxon>
        <taxon>Insecta</taxon>
        <taxon>Pterygota</taxon>
        <taxon>Neoptera</taxon>
        <taxon>Endopterygota</taxon>
        <taxon>Diptera</taxon>
        <taxon>Brachycera</taxon>
        <taxon>Muscomorpha</taxon>
        <taxon>Ephydroidea</taxon>
        <taxon>Drosophilidae</taxon>
        <taxon>Scaptodrosophila</taxon>
    </lineage>
</organism>
<dbReference type="InterPro" id="IPR000276">
    <property type="entry name" value="GPCR_Rhodpsn"/>
</dbReference>
<evidence type="ECO:0000313" key="12">
    <source>
        <dbReference type="RefSeq" id="XP_030387713.1"/>
    </source>
</evidence>
<feature type="transmembrane region" description="Helical" evidence="9">
    <location>
        <begin position="67"/>
        <end position="87"/>
    </location>
</feature>
<dbReference type="RefSeq" id="XP_030387713.1">
    <property type="nucleotide sequence ID" value="XM_030531853.1"/>
</dbReference>
<dbReference type="PANTHER" id="PTHR24235">
    <property type="entry name" value="NEUROPEPTIDE Y RECEPTOR"/>
    <property type="match status" value="1"/>
</dbReference>
<dbReference type="PRINTS" id="PR00237">
    <property type="entry name" value="GPCRRHODOPSN"/>
</dbReference>
<dbReference type="PANTHER" id="PTHR24235:SF12">
    <property type="entry name" value="G-PROTEIN COUPLED RECEPTORS FAMILY 1 PROFILE DOMAIN-CONTAINING PROTEIN"/>
    <property type="match status" value="1"/>
</dbReference>
<dbReference type="GO" id="GO:0016020">
    <property type="term" value="C:membrane"/>
    <property type="evidence" value="ECO:0007669"/>
    <property type="project" value="UniProtKB-SubCell"/>
</dbReference>
<dbReference type="Pfam" id="PF00001">
    <property type="entry name" value="7tm_1"/>
    <property type="match status" value="1"/>
</dbReference>
<keyword evidence="6 9" id="KW-0472">Membrane</keyword>
<dbReference type="PROSITE" id="PS50262">
    <property type="entry name" value="G_PROTEIN_RECEP_F1_2"/>
    <property type="match status" value="1"/>
</dbReference>
<gene>
    <name evidence="12" type="primary">LOC115634256</name>
</gene>
<accession>A0A6J2UJN9</accession>
<comment type="similarity">
    <text evidence="2">Belongs to the G-protein coupled receptor 1 family.</text>
</comment>
<keyword evidence="11" id="KW-1185">Reference proteome</keyword>
<comment type="subcellular location">
    <subcellularLocation>
        <location evidence="1">Membrane</location>
        <topology evidence="1">Multi-pass membrane protein</topology>
    </subcellularLocation>
</comment>
<dbReference type="SUPFAM" id="SSF81321">
    <property type="entry name" value="Family A G protein-coupled receptor-like"/>
    <property type="match status" value="1"/>
</dbReference>
<evidence type="ECO:0000256" key="9">
    <source>
        <dbReference type="SAM" id="Phobius"/>
    </source>
</evidence>
<evidence type="ECO:0000256" key="8">
    <source>
        <dbReference type="ARBA" id="ARBA00023224"/>
    </source>
</evidence>
<dbReference type="GO" id="GO:0004930">
    <property type="term" value="F:G protein-coupled receptor activity"/>
    <property type="evidence" value="ECO:0007669"/>
    <property type="project" value="UniProtKB-KW"/>
</dbReference>
<feature type="transmembrane region" description="Helical" evidence="9">
    <location>
        <begin position="239"/>
        <end position="264"/>
    </location>
</feature>
<evidence type="ECO:0000256" key="3">
    <source>
        <dbReference type="ARBA" id="ARBA00022692"/>
    </source>
</evidence>
<keyword evidence="7 12" id="KW-0675">Receptor</keyword>
<dbReference type="OrthoDB" id="9946013at2759"/>
<keyword evidence="3 9" id="KW-0812">Transmembrane</keyword>
<keyword evidence="5" id="KW-0297">G-protein coupled receptor</keyword>
<sequence>MSNISINFDFSQWDFPTERIWLHKSSGEMTWKVCTFVPLIIFGLYGNYMMIFLIATNRTLRSPTNLIIANMAAADALTLLICPVMFLLNDFYQNYPLGSVGCKLEGFLVALFLITGVLNLSVVSYDRLTAIVLPSEKRLTLRGAKIVIACTWLAGVIFALPLALYRSYRIRIWKNFTESYCKENPNVLPKYWYVLITILVWLPLAIMLICYTAIFYKLDRYKKSVLRREHPLTVSYKRSVAKTMFIVVAVFAALRLPFTILVVIQEKQFSSDSTVNSGMQLFWYISQYLMFLNAAVNPVIYGYNNENLRRAYNKTKCAKRATLGSPRPHRCCYCTFMKMTKPPTGLTACLKNSTANGHNQEIQESKGTYKFYNTADDMIVSNVNDVGFI</sequence>
<dbReference type="Proteomes" id="UP000504634">
    <property type="component" value="Unplaced"/>
</dbReference>
<feature type="transmembrane region" description="Helical" evidence="9">
    <location>
        <begin position="284"/>
        <end position="304"/>
    </location>
</feature>
<evidence type="ECO:0000256" key="7">
    <source>
        <dbReference type="ARBA" id="ARBA00023170"/>
    </source>
</evidence>
<feature type="transmembrane region" description="Helical" evidence="9">
    <location>
        <begin position="192"/>
        <end position="218"/>
    </location>
</feature>
<evidence type="ECO:0000313" key="11">
    <source>
        <dbReference type="Proteomes" id="UP000504634"/>
    </source>
</evidence>
<evidence type="ECO:0000256" key="6">
    <source>
        <dbReference type="ARBA" id="ARBA00023136"/>
    </source>
</evidence>
<feature type="domain" description="G-protein coupled receptors family 1 profile" evidence="10">
    <location>
        <begin position="46"/>
        <end position="301"/>
    </location>
</feature>
<evidence type="ECO:0000256" key="2">
    <source>
        <dbReference type="ARBA" id="ARBA00010663"/>
    </source>
</evidence>
<evidence type="ECO:0000256" key="1">
    <source>
        <dbReference type="ARBA" id="ARBA00004141"/>
    </source>
</evidence>
<feature type="transmembrane region" description="Helical" evidence="9">
    <location>
        <begin position="36"/>
        <end position="55"/>
    </location>
</feature>
<dbReference type="GeneID" id="115634256"/>
<dbReference type="SMART" id="SM01381">
    <property type="entry name" value="7TM_GPCR_Srsx"/>
    <property type="match status" value="1"/>
</dbReference>
<name>A0A6J2UJN9_DROLE</name>
<proteinExistence type="inferred from homology"/>
<dbReference type="InterPro" id="IPR017452">
    <property type="entry name" value="GPCR_Rhodpsn_7TM"/>
</dbReference>
<keyword evidence="8" id="KW-0807">Transducer</keyword>
<dbReference type="Gene3D" id="1.20.1070.10">
    <property type="entry name" value="Rhodopsin 7-helix transmembrane proteins"/>
    <property type="match status" value="1"/>
</dbReference>
<evidence type="ECO:0000256" key="4">
    <source>
        <dbReference type="ARBA" id="ARBA00022989"/>
    </source>
</evidence>
<feature type="transmembrane region" description="Helical" evidence="9">
    <location>
        <begin position="107"/>
        <end position="125"/>
    </location>
</feature>
<evidence type="ECO:0000256" key="5">
    <source>
        <dbReference type="ARBA" id="ARBA00023040"/>
    </source>
</evidence>
<feature type="transmembrane region" description="Helical" evidence="9">
    <location>
        <begin position="146"/>
        <end position="165"/>
    </location>
</feature>